<proteinExistence type="inferred from homology"/>
<dbReference type="InterPro" id="IPR013249">
    <property type="entry name" value="RNA_pol_sigma70_r4_t2"/>
</dbReference>
<dbReference type="NCBIfam" id="TIGR02985">
    <property type="entry name" value="Sig70_bacteroi1"/>
    <property type="match status" value="1"/>
</dbReference>
<dbReference type="InterPro" id="IPR013325">
    <property type="entry name" value="RNA_pol_sigma_r2"/>
</dbReference>
<name>A0A4Q1D3C2_9BACT</name>
<dbReference type="InterPro" id="IPR014327">
    <property type="entry name" value="RNA_pol_sigma70_bacteroid"/>
</dbReference>
<dbReference type="PANTHER" id="PTHR43133">
    <property type="entry name" value="RNA POLYMERASE ECF-TYPE SIGMA FACTO"/>
    <property type="match status" value="1"/>
</dbReference>
<dbReference type="PANTHER" id="PTHR43133:SF46">
    <property type="entry name" value="RNA POLYMERASE SIGMA-70 FACTOR ECF SUBFAMILY"/>
    <property type="match status" value="1"/>
</dbReference>
<dbReference type="RefSeq" id="WP_129003701.1">
    <property type="nucleotide sequence ID" value="NZ_SDHZ01000002.1"/>
</dbReference>
<feature type="domain" description="RNA polymerase sigma-70 region 2" evidence="5">
    <location>
        <begin position="28"/>
        <end position="88"/>
    </location>
</feature>
<keyword evidence="4" id="KW-0804">Transcription</keyword>
<accession>A0A4Q1D3C2</accession>
<dbReference type="InterPro" id="IPR007627">
    <property type="entry name" value="RNA_pol_sigma70_r2"/>
</dbReference>
<dbReference type="Gene3D" id="1.10.1740.10">
    <property type="match status" value="1"/>
</dbReference>
<dbReference type="CDD" id="cd06171">
    <property type="entry name" value="Sigma70_r4"/>
    <property type="match status" value="1"/>
</dbReference>
<feature type="domain" description="RNA polymerase sigma factor 70 region 4 type 2" evidence="6">
    <location>
        <begin position="122"/>
        <end position="171"/>
    </location>
</feature>
<dbReference type="SUPFAM" id="SSF88659">
    <property type="entry name" value="Sigma3 and sigma4 domains of RNA polymerase sigma factors"/>
    <property type="match status" value="1"/>
</dbReference>
<keyword evidence="8" id="KW-1185">Reference proteome</keyword>
<dbReference type="GO" id="GO:0006352">
    <property type="term" value="P:DNA-templated transcription initiation"/>
    <property type="evidence" value="ECO:0007669"/>
    <property type="project" value="InterPro"/>
</dbReference>
<dbReference type="OrthoDB" id="711087at2"/>
<evidence type="ECO:0000256" key="1">
    <source>
        <dbReference type="ARBA" id="ARBA00010641"/>
    </source>
</evidence>
<dbReference type="Proteomes" id="UP000290545">
    <property type="component" value="Unassembled WGS sequence"/>
</dbReference>
<dbReference type="GO" id="GO:0003677">
    <property type="term" value="F:DNA binding"/>
    <property type="evidence" value="ECO:0007669"/>
    <property type="project" value="InterPro"/>
</dbReference>
<evidence type="ECO:0000256" key="3">
    <source>
        <dbReference type="ARBA" id="ARBA00023082"/>
    </source>
</evidence>
<dbReference type="GO" id="GO:0016987">
    <property type="term" value="F:sigma factor activity"/>
    <property type="evidence" value="ECO:0007669"/>
    <property type="project" value="UniProtKB-KW"/>
</dbReference>
<dbReference type="NCBIfam" id="TIGR02937">
    <property type="entry name" value="sigma70-ECF"/>
    <property type="match status" value="1"/>
</dbReference>
<evidence type="ECO:0000256" key="2">
    <source>
        <dbReference type="ARBA" id="ARBA00023015"/>
    </source>
</evidence>
<evidence type="ECO:0000259" key="5">
    <source>
        <dbReference type="Pfam" id="PF04542"/>
    </source>
</evidence>
<dbReference type="Pfam" id="PF08281">
    <property type="entry name" value="Sigma70_r4_2"/>
    <property type="match status" value="1"/>
</dbReference>
<organism evidence="7 8">
    <name type="scientific">Filimonas effusa</name>
    <dbReference type="NCBI Taxonomy" id="2508721"/>
    <lineage>
        <taxon>Bacteria</taxon>
        <taxon>Pseudomonadati</taxon>
        <taxon>Bacteroidota</taxon>
        <taxon>Chitinophagia</taxon>
        <taxon>Chitinophagales</taxon>
        <taxon>Chitinophagaceae</taxon>
        <taxon>Filimonas</taxon>
    </lineage>
</organism>
<evidence type="ECO:0000313" key="8">
    <source>
        <dbReference type="Proteomes" id="UP000290545"/>
    </source>
</evidence>
<dbReference type="Gene3D" id="1.10.10.10">
    <property type="entry name" value="Winged helix-like DNA-binding domain superfamily/Winged helix DNA-binding domain"/>
    <property type="match status" value="1"/>
</dbReference>
<evidence type="ECO:0000313" key="7">
    <source>
        <dbReference type="EMBL" id="RXK82910.1"/>
    </source>
</evidence>
<protein>
    <submittedName>
        <fullName evidence="7">RNA polymerase sigma-70 factor</fullName>
    </submittedName>
</protein>
<keyword evidence="3" id="KW-0731">Sigma factor</keyword>
<dbReference type="InterPro" id="IPR014284">
    <property type="entry name" value="RNA_pol_sigma-70_dom"/>
</dbReference>
<evidence type="ECO:0000256" key="4">
    <source>
        <dbReference type="ARBA" id="ARBA00023163"/>
    </source>
</evidence>
<dbReference type="InterPro" id="IPR039425">
    <property type="entry name" value="RNA_pol_sigma-70-like"/>
</dbReference>
<gene>
    <name evidence="7" type="ORF">ESB13_12335</name>
</gene>
<keyword evidence="2" id="KW-0805">Transcription regulation</keyword>
<comment type="caution">
    <text evidence="7">The sequence shown here is derived from an EMBL/GenBank/DDBJ whole genome shotgun (WGS) entry which is preliminary data.</text>
</comment>
<evidence type="ECO:0000259" key="6">
    <source>
        <dbReference type="Pfam" id="PF08281"/>
    </source>
</evidence>
<dbReference type="AlphaFoldDB" id="A0A4Q1D3C2"/>
<dbReference type="Pfam" id="PF04542">
    <property type="entry name" value="Sigma70_r2"/>
    <property type="match status" value="1"/>
</dbReference>
<dbReference type="EMBL" id="SDHZ01000002">
    <property type="protein sequence ID" value="RXK82910.1"/>
    <property type="molecule type" value="Genomic_DNA"/>
</dbReference>
<dbReference type="InterPro" id="IPR036388">
    <property type="entry name" value="WH-like_DNA-bd_sf"/>
</dbReference>
<dbReference type="SUPFAM" id="SSF88946">
    <property type="entry name" value="Sigma2 domain of RNA polymerase sigma factors"/>
    <property type="match status" value="1"/>
</dbReference>
<reference evidence="7 8" key="1">
    <citation type="submission" date="2019-01" db="EMBL/GenBank/DDBJ databases">
        <title>Filimonas sp. strain TTM-71.</title>
        <authorList>
            <person name="Chen W.-M."/>
        </authorList>
    </citation>
    <scope>NUCLEOTIDE SEQUENCE [LARGE SCALE GENOMIC DNA]</scope>
    <source>
        <strain evidence="7 8">TTM-71</strain>
    </source>
</reference>
<sequence>MERPMHIQDSVQDWMQGNEAAFEAVFYHYYPRLKRYLVRYIKSEAGAEDMAMEVLTKLWQKKEALRDSNTFENYLFTMARNRMINQLRVKINEWLSLENLAEGAANEHYDPLLLKELENVYHESVAVLPAQRKTIFMLHRNENLTYNEIAQRLGISPKTVENQLSAALKQLRLAMAQYLTSIIL</sequence>
<comment type="similarity">
    <text evidence="1">Belongs to the sigma-70 factor family. ECF subfamily.</text>
</comment>
<dbReference type="InterPro" id="IPR013324">
    <property type="entry name" value="RNA_pol_sigma_r3/r4-like"/>
</dbReference>